<reference evidence="2 3" key="1">
    <citation type="journal article" date="2012" name="Stand. Genomic Sci.">
        <title>Complete genome sequence of Polynucleobacter necessarius subsp. asymbioticus type strain (QLW-P1DMWA-1(T)).</title>
        <authorList>
            <person name="Meincke L."/>
            <person name="Copeland A."/>
            <person name="Lapidus A."/>
            <person name="Lucas S."/>
            <person name="Berry K.W."/>
            <person name="Del Rio T.G."/>
            <person name="Hammon N."/>
            <person name="Dalin E."/>
            <person name="Tice H."/>
            <person name="Pitluck S."/>
            <person name="Richardson P."/>
            <person name="Bruce D."/>
            <person name="Goodwin L."/>
            <person name="Han C."/>
            <person name="Tapia R."/>
            <person name="Detter J.C."/>
            <person name="Schmutz J."/>
            <person name="Brettin T."/>
            <person name="Larimer F."/>
            <person name="Land M."/>
            <person name="Hauser L."/>
            <person name="Kyrpides N.C."/>
            <person name="Ivanova N."/>
            <person name="Goker M."/>
            <person name="Woyke T."/>
            <person name="Wu Q.L."/>
            <person name="Pockl M."/>
            <person name="Hahn M.W."/>
            <person name="Klenk H.P."/>
        </authorList>
    </citation>
    <scope>NUCLEOTIDE SEQUENCE [LARGE SCALE GENOMIC DNA]</scope>
    <source>
        <strain evidence="3">DSM 18221 / CIP 109841 / QLW-P1DMWA-1</strain>
    </source>
</reference>
<keyword evidence="3" id="KW-1185">Reference proteome</keyword>
<gene>
    <name evidence="2" type="ordered locus">Pnuc_0288</name>
</gene>
<evidence type="ECO:0000259" key="1">
    <source>
        <dbReference type="Pfam" id="PF12281"/>
    </source>
</evidence>
<dbReference type="HOGENOM" id="CLU_055810_0_0_4"/>
<evidence type="ECO:0000313" key="3">
    <source>
        <dbReference type="Proteomes" id="UP000000231"/>
    </source>
</evidence>
<dbReference type="GeneID" id="31480638"/>
<dbReference type="Pfam" id="PF12281">
    <property type="entry name" value="NTP_transf_8"/>
    <property type="match status" value="1"/>
</dbReference>
<dbReference type="AlphaFoldDB" id="A4SVJ5"/>
<dbReference type="EMBL" id="CP000655">
    <property type="protein sequence ID" value="ABP33509.1"/>
    <property type="molecule type" value="Genomic_DNA"/>
</dbReference>
<dbReference type="RefSeq" id="WP_011902134.1">
    <property type="nucleotide sequence ID" value="NC_009379.1"/>
</dbReference>
<accession>A4SVJ5</accession>
<organism evidence="2 3">
    <name type="scientific">Polynucleobacter asymbioticus (strain DSM 18221 / CIP 109841 / QLW-P1DMWA-1)</name>
    <name type="common">Polynucleobacter necessarius subsp. asymbioticus</name>
    <dbReference type="NCBI Taxonomy" id="312153"/>
    <lineage>
        <taxon>Bacteria</taxon>
        <taxon>Pseudomonadati</taxon>
        <taxon>Pseudomonadota</taxon>
        <taxon>Betaproteobacteria</taxon>
        <taxon>Burkholderiales</taxon>
        <taxon>Burkholderiaceae</taxon>
        <taxon>Polynucleobacter</taxon>
    </lineage>
</organism>
<name>A4SVJ5_POLAQ</name>
<proteinExistence type="predicted"/>
<feature type="domain" description="Nucleotidyltransferase-like" evidence="1">
    <location>
        <begin position="111"/>
        <end position="319"/>
    </location>
</feature>
<dbReference type="InterPro" id="IPR058575">
    <property type="entry name" value="NTP_transf_8_dom"/>
</dbReference>
<dbReference type="eggNOG" id="COG5397">
    <property type="taxonomic scope" value="Bacteria"/>
</dbReference>
<dbReference type="KEGG" id="pnu:Pnuc_0288"/>
<dbReference type="Proteomes" id="UP000000231">
    <property type="component" value="Chromosome"/>
</dbReference>
<protein>
    <recommendedName>
        <fullName evidence="1">Nucleotidyltransferase-like domain-containing protein</fullName>
    </recommendedName>
</protein>
<sequence>MINSFYKPLSLTAQTAYAELQDQLRIHNIDRLRVLPGAFHKQTQKGKSYIYYGYRDLDGSGRMAYVGPEDQRVNELIQKHQALKGDELSQKIKGLAKSAEALGCASTLTKHFRVVNRLDQYGFFRAGSILIGTHAFLAMGNMLGVKWLSSNLTMDVDFAHAGKNVSIALGANVKISVHDALNSLEMGLLPIAEFSGKTGAQYRNPKDPELRLDFVTPQTRDGGPVILPNLGLTLECLKFMEYSLVGTTQTVLLSKEGACMVNIPAPERYAVHKLIIYGERPLNEHAKANKDLGQAAAIFKALFDMGNGDLVRSAWSDALSRGPGWVKRLNQGRAALLKRYPELLALANE</sequence>
<evidence type="ECO:0000313" key="2">
    <source>
        <dbReference type="EMBL" id="ABP33509.1"/>
    </source>
</evidence>